<dbReference type="Proteomes" id="UP000269493">
    <property type="component" value="Unassembled WGS sequence"/>
</dbReference>
<keyword evidence="2" id="KW-0645">Protease</keyword>
<gene>
    <name evidence="2" type="ORF">BC742_2376</name>
</gene>
<protein>
    <submittedName>
        <fullName evidence="2">Tricorn protease-like protein</fullName>
    </submittedName>
</protein>
<evidence type="ECO:0000259" key="1">
    <source>
        <dbReference type="SMART" id="SM00245"/>
    </source>
</evidence>
<dbReference type="AlphaFoldDB" id="A0A495VLK9"/>
<dbReference type="Gene3D" id="3.30.750.44">
    <property type="match status" value="1"/>
</dbReference>
<dbReference type="PANTHER" id="PTHR11261">
    <property type="entry name" value="INTERPHOTORECEPTOR RETINOID-BINDING PROTEIN"/>
    <property type="match status" value="1"/>
</dbReference>
<dbReference type="RefSeq" id="WP_009319171.1">
    <property type="nucleotide sequence ID" value="NZ_KI440786.1"/>
</dbReference>
<accession>A0A495VLK9</accession>
<dbReference type="GeneID" id="92929245"/>
<organism evidence="2 3">
    <name type="scientific">Coprobacter fastidiosus NSB1 = JCM 33896</name>
    <dbReference type="NCBI Taxonomy" id="1349822"/>
    <lineage>
        <taxon>Bacteria</taxon>
        <taxon>Pseudomonadati</taxon>
        <taxon>Bacteroidota</taxon>
        <taxon>Bacteroidia</taxon>
        <taxon>Bacteroidales</taxon>
        <taxon>Barnesiellaceae</taxon>
        <taxon>Coprobacter</taxon>
    </lineage>
</organism>
<evidence type="ECO:0000313" key="3">
    <source>
        <dbReference type="Proteomes" id="UP000269493"/>
    </source>
</evidence>
<dbReference type="Pfam" id="PF03572">
    <property type="entry name" value="Peptidase_S41"/>
    <property type="match status" value="1"/>
</dbReference>
<dbReference type="SUPFAM" id="SSF52096">
    <property type="entry name" value="ClpP/crotonase"/>
    <property type="match status" value="1"/>
</dbReference>
<keyword evidence="2" id="KW-0378">Hydrolase</keyword>
<dbReference type="InterPro" id="IPR005151">
    <property type="entry name" value="Tail-specific_protease"/>
</dbReference>
<dbReference type="InterPro" id="IPR029045">
    <property type="entry name" value="ClpP/crotonase-like_dom_sf"/>
</dbReference>
<sequence>MLNRIFMVCSFGMLFLFSSCIPESDFTDDPEGNFEALWSIMDERYCFFDYKNIDWNEVHQRYRSRIAQNMTDEELFGVLADMLAELQDGHVNLSSSFDMARYWKWFEDYPVNFNEEIVNKYYLQQPDYQIAGGMKYRILANTNIGYIYYASFSSGVGESNLDQIFAAFSSCDGIIIDVRDNSGGILTTVNRIASRFITEDRICGYIRHKTGPAHDAFSDFHEIRLETAPSDRIHYLKPVAVLTNRRCYSATNNFVSVMKELPQVKIIGDYTGGGSGLPVSSELPNGWSVRFSASPIYNVNKEHTEFGIAPDIFVNMADTPDRDAIIERAKEWIMSGGK</sequence>
<evidence type="ECO:0000313" key="2">
    <source>
        <dbReference type="EMBL" id="RKT49790.1"/>
    </source>
</evidence>
<dbReference type="CDD" id="cd07563">
    <property type="entry name" value="Peptidase_S41_IRBP"/>
    <property type="match status" value="1"/>
</dbReference>
<dbReference type="Pfam" id="PF14684">
    <property type="entry name" value="Tricorn_C1"/>
    <property type="match status" value="1"/>
</dbReference>
<name>A0A495VLK9_9BACT</name>
<reference evidence="2 3" key="1">
    <citation type="submission" date="2018-10" db="EMBL/GenBank/DDBJ databases">
        <title>Genomic Encyclopedia of Archaeal and Bacterial Type Strains, Phase II (KMG-II): from individual species to whole genera.</title>
        <authorList>
            <person name="Goeker M."/>
        </authorList>
    </citation>
    <scope>NUCLEOTIDE SEQUENCE [LARGE SCALE GENOMIC DNA]</scope>
    <source>
        <strain evidence="2 3">NSB1</strain>
    </source>
</reference>
<keyword evidence="3" id="KW-1185">Reference proteome</keyword>
<dbReference type="PANTHER" id="PTHR11261:SF3">
    <property type="entry name" value="RETINOL-BINDING PROTEIN 3"/>
    <property type="match status" value="1"/>
</dbReference>
<dbReference type="GO" id="GO:0008236">
    <property type="term" value="F:serine-type peptidase activity"/>
    <property type="evidence" value="ECO:0007669"/>
    <property type="project" value="InterPro"/>
</dbReference>
<dbReference type="EMBL" id="RBXN01000009">
    <property type="protein sequence ID" value="RKT49790.1"/>
    <property type="molecule type" value="Genomic_DNA"/>
</dbReference>
<dbReference type="SMART" id="SM00245">
    <property type="entry name" value="TSPc"/>
    <property type="match status" value="1"/>
</dbReference>
<dbReference type="InterPro" id="IPR028204">
    <property type="entry name" value="Tricorn_C1"/>
</dbReference>
<feature type="domain" description="Tail specific protease" evidence="1">
    <location>
        <begin position="114"/>
        <end position="315"/>
    </location>
</feature>
<dbReference type="PROSITE" id="PS51257">
    <property type="entry name" value="PROKAR_LIPOPROTEIN"/>
    <property type="match status" value="1"/>
</dbReference>
<dbReference type="Gene3D" id="3.90.226.10">
    <property type="entry name" value="2-enoyl-CoA Hydratase, Chain A, domain 1"/>
    <property type="match status" value="1"/>
</dbReference>
<proteinExistence type="predicted"/>
<comment type="caution">
    <text evidence="2">The sequence shown here is derived from an EMBL/GenBank/DDBJ whole genome shotgun (WGS) entry which is preliminary data.</text>
</comment>
<dbReference type="GO" id="GO:0006508">
    <property type="term" value="P:proteolysis"/>
    <property type="evidence" value="ECO:0007669"/>
    <property type="project" value="UniProtKB-KW"/>
</dbReference>